<evidence type="ECO:0000313" key="1">
    <source>
        <dbReference type="EMBL" id="QKS25397.1"/>
    </source>
</evidence>
<name>A0AAP9NNI1_9GAMM</name>
<dbReference type="AlphaFoldDB" id="A0AAP9NNI1"/>
<reference evidence="1 2" key="1">
    <citation type="submission" date="2019-12" db="EMBL/GenBank/DDBJ databases">
        <title>Genome sequencing and assembly of endphytes of Porphyra tenera.</title>
        <authorList>
            <person name="Park J.M."/>
            <person name="Shin R."/>
            <person name="Jo S.H."/>
        </authorList>
    </citation>
    <scope>NUCLEOTIDE SEQUENCE [LARGE SCALE GENOMIC DNA]</scope>
    <source>
        <strain evidence="1 2">GPM3</strain>
    </source>
</reference>
<accession>A0AAP9NNI1</accession>
<proteinExistence type="predicted"/>
<keyword evidence="2" id="KW-1185">Reference proteome</keyword>
<protein>
    <submittedName>
        <fullName evidence="1">Uncharacterized protein</fullName>
    </submittedName>
</protein>
<dbReference type="EMBL" id="CP054580">
    <property type="protein sequence ID" value="QKS25397.1"/>
    <property type="molecule type" value="Genomic_DNA"/>
</dbReference>
<dbReference type="RefSeq" id="WP_022521863.1">
    <property type="nucleotide sequence ID" value="NZ_CP054580.1"/>
</dbReference>
<sequence>MTQAEKLLNGRPRALSTDEVIEFFNALAPYQATAGPLTIEAKVAPGMGQVVVKLALAGREMGKHLLGYTEPELILNLANDEATATGKIKLELKAAPHFSSLEADVSATQSGQTFCFKGDIASWQAKGLPVVGHYVTQLDATLTANTTVRGVSANTANFEFLFQGSAVAAMTTTQLAPVQVYPDEISAGNLHIAKGAKITLAVPTEIGPGMLFLQCFFKTATTPETQVSASVANIAWPQVAAPQRVSDEAREGDPHD</sequence>
<dbReference type="Proteomes" id="UP000509761">
    <property type="component" value="Chromosome"/>
</dbReference>
<organism evidence="1 2">
    <name type="scientific">Vreelandella titanicae</name>
    <dbReference type="NCBI Taxonomy" id="664683"/>
    <lineage>
        <taxon>Bacteria</taxon>
        <taxon>Pseudomonadati</taxon>
        <taxon>Pseudomonadota</taxon>
        <taxon>Gammaproteobacteria</taxon>
        <taxon>Oceanospirillales</taxon>
        <taxon>Halomonadaceae</taxon>
        <taxon>Vreelandella</taxon>
    </lineage>
</organism>
<gene>
    <name evidence="1" type="ORF">FX987_03193</name>
</gene>
<evidence type="ECO:0000313" key="2">
    <source>
        <dbReference type="Proteomes" id="UP000509761"/>
    </source>
</evidence>